<keyword evidence="10" id="KW-1185">Reference proteome</keyword>
<dbReference type="InParanoid" id="A0A7N2KX94"/>
<feature type="transmembrane region" description="Helical" evidence="7">
    <location>
        <begin position="453"/>
        <end position="474"/>
    </location>
</feature>
<proteinExistence type="predicted"/>
<dbReference type="KEGG" id="qlo:115975979"/>
<dbReference type="PANTHER" id="PTHR22950:SF696">
    <property type="entry name" value="AMINO ACID TRANSPORTER TRANSMEMBRANE DOMAIN-CONTAINING PROTEIN"/>
    <property type="match status" value="1"/>
</dbReference>
<evidence type="ECO:0000313" key="10">
    <source>
        <dbReference type="Proteomes" id="UP000594261"/>
    </source>
</evidence>
<keyword evidence="2" id="KW-0813">Transport</keyword>
<reference evidence="10" key="1">
    <citation type="journal article" date="2016" name="G3 (Bethesda)">
        <title>First Draft Assembly and Annotation of the Genome of a California Endemic Oak Quercus lobata Nee (Fagaceae).</title>
        <authorList>
            <person name="Sork V.L."/>
            <person name="Fitz-Gibbon S.T."/>
            <person name="Puiu D."/>
            <person name="Crepeau M."/>
            <person name="Gugger P.F."/>
            <person name="Sherman R."/>
            <person name="Stevens K."/>
            <person name="Langley C.H."/>
            <person name="Pellegrini M."/>
            <person name="Salzberg S.L."/>
        </authorList>
    </citation>
    <scope>NUCLEOTIDE SEQUENCE [LARGE SCALE GENOMIC DNA]</scope>
    <source>
        <strain evidence="10">cv. SW786</strain>
    </source>
</reference>
<protein>
    <recommendedName>
        <fullName evidence="8">Amino acid transporter transmembrane domain-containing protein</fullName>
    </recommendedName>
</protein>
<name>A0A7N2KX94_QUELO</name>
<evidence type="ECO:0000259" key="8">
    <source>
        <dbReference type="Pfam" id="PF01490"/>
    </source>
</evidence>
<evidence type="ECO:0000256" key="3">
    <source>
        <dbReference type="ARBA" id="ARBA00022692"/>
    </source>
</evidence>
<keyword evidence="5 7" id="KW-1133">Transmembrane helix</keyword>
<comment type="subcellular location">
    <subcellularLocation>
        <location evidence="1">Membrane</location>
        <topology evidence="1">Multi-pass membrane protein</topology>
    </subcellularLocation>
</comment>
<feature type="transmembrane region" description="Helical" evidence="7">
    <location>
        <begin position="428"/>
        <end position="447"/>
    </location>
</feature>
<reference evidence="9" key="2">
    <citation type="submission" date="2021-01" db="UniProtKB">
        <authorList>
            <consortium name="EnsemblPlants"/>
        </authorList>
    </citation>
    <scope>IDENTIFICATION</scope>
</reference>
<dbReference type="PANTHER" id="PTHR22950">
    <property type="entry name" value="AMINO ACID TRANSPORTER"/>
    <property type="match status" value="1"/>
</dbReference>
<dbReference type="OrthoDB" id="655540at2759"/>
<feature type="transmembrane region" description="Helical" evidence="7">
    <location>
        <begin position="389"/>
        <end position="407"/>
    </location>
</feature>
<evidence type="ECO:0000256" key="6">
    <source>
        <dbReference type="ARBA" id="ARBA00023136"/>
    </source>
</evidence>
<feature type="transmembrane region" description="Helical" evidence="7">
    <location>
        <begin position="157"/>
        <end position="178"/>
    </location>
</feature>
<evidence type="ECO:0000256" key="1">
    <source>
        <dbReference type="ARBA" id="ARBA00004141"/>
    </source>
</evidence>
<sequence>MLHWQGPSIVLYIKLECLIVPSIPSLQSCWNLFKSMWKKISKSIRNLLCLQPNRLLHRNEVLNETLHGAHRNEVLNETLHGANLDVHWVSSHVCLEESKPCMCNHSIKNLESVENDIAIEHNVGATGSFAHAVINMIGMLIGLGQLSTPYALERGGWVSSFLLIGLGIICAYTSHLLGKCLDKNPKSRSFTDIGQHAFGTKGKVLVTTFIYLEIFMALVSYTISLHDNLITVLSGMQIKVPWAKLSSSQLLTMMAVLIALPSVWLRNLSSISFISSAGILMSLLIFISVPCTSIFGGVKPNHKIPVLQLHNIPAISGLYIFSYAGHIVFPNLYKEMKDPSRFTKVSIVSFTIVTALYTALAFLGAKLFGPEVNSQITLSMPPHLLVTKIALWATVLTPMTKYALEIAPFSIQLEHNLPASMGSKLKMIIRGCVGSFLLLLILALALSVPYFQYVLSLTGSLVSIAICVIFPCAFHTKICWGQISKPLIILNLTLVAFGSLLGVFGTVSSSKLLVQSLRRRAHHLA</sequence>
<evidence type="ECO:0000256" key="7">
    <source>
        <dbReference type="SAM" id="Phobius"/>
    </source>
</evidence>
<feature type="transmembrane region" description="Helical" evidence="7">
    <location>
        <begin position="345"/>
        <end position="369"/>
    </location>
</feature>
<feature type="transmembrane region" description="Helical" evidence="7">
    <location>
        <begin position="129"/>
        <end position="151"/>
    </location>
</feature>
<dbReference type="Gramene" id="QL02p058564:mrna">
    <property type="protein sequence ID" value="QL02p058564:mrna"/>
    <property type="gene ID" value="QL02p058564"/>
</dbReference>
<keyword evidence="3 7" id="KW-0812">Transmembrane</keyword>
<feature type="transmembrane region" description="Helical" evidence="7">
    <location>
        <begin position="204"/>
        <end position="225"/>
    </location>
</feature>
<dbReference type="Pfam" id="PF01490">
    <property type="entry name" value="Aa_trans"/>
    <property type="match status" value="1"/>
</dbReference>
<dbReference type="FunCoup" id="A0A7N2KX94">
    <property type="interactions" value="197"/>
</dbReference>
<keyword evidence="4" id="KW-0029">Amino-acid transport</keyword>
<organism evidence="9 10">
    <name type="scientific">Quercus lobata</name>
    <name type="common">Valley oak</name>
    <dbReference type="NCBI Taxonomy" id="97700"/>
    <lineage>
        <taxon>Eukaryota</taxon>
        <taxon>Viridiplantae</taxon>
        <taxon>Streptophyta</taxon>
        <taxon>Embryophyta</taxon>
        <taxon>Tracheophyta</taxon>
        <taxon>Spermatophyta</taxon>
        <taxon>Magnoliopsida</taxon>
        <taxon>eudicotyledons</taxon>
        <taxon>Gunneridae</taxon>
        <taxon>Pentapetalae</taxon>
        <taxon>rosids</taxon>
        <taxon>fabids</taxon>
        <taxon>Fagales</taxon>
        <taxon>Fagaceae</taxon>
        <taxon>Quercus</taxon>
    </lineage>
</organism>
<feature type="domain" description="Amino acid transporter transmembrane" evidence="8">
    <location>
        <begin position="126"/>
        <end position="507"/>
    </location>
</feature>
<dbReference type="GO" id="GO:0015179">
    <property type="term" value="F:L-amino acid transmembrane transporter activity"/>
    <property type="evidence" value="ECO:0007669"/>
    <property type="project" value="TreeGrafter"/>
</dbReference>
<dbReference type="InterPro" id="IPR013057">
    <property type="entry name" value="AA_transpt_TM"/>
</dbReference>
<dbReference type="AlphaFoldDB" id="A0A7N2KX94"/>
<accession>A0A7N2KX94</accession>
<dbReference type="GeneID" id="115975979"/>
<dbReference type="RefSeq" id="XP_030952894.1">
    <property type="nucleotide sequence ID" value="XM_031097034.1"/>
</dbReference>
<gene>
    <name evidence="9" type="primary">LOC115975979</name>
</gene>
<evidence type="ECO:0000256" key="2">
    <source>
        <dbReference type="ARBA" id="ARBA00022448"/>
    </source>
</evidence>
<keyword evidence="6 7" id="KW-0472">Membrane</keyword>
<evidence type="ECO:0000313" key="9">
    <source>
        <dbReference type="EnsemblPlants" id="QL02p058564:mrna"/>
    </source>
</evidence>
<dbReference type="OMA" id="AICYTVC"/>
<dbReference type="GO" id="GO:0005774">
    <property type="term" value="C:vacuolar membrane"/>
    <property type="evidence" value="ECO:0007669"/>
    <property type="project" value="TreeGrafter"/>
</dbReference>
<feature type="transmembrane region" description="Helical" evidence="7">
    <location>
        <begin position="277"/>
        <end position="298"/>
    </location>
</feature>
<feature type="transmembrane region" description="Helical" evidence="7">
    <location>
        <begin position="310"/>
        <end position="333"/>
    </location>
</feature>
<feature type="transmembrane region" description="Helical" evidence="7">
    <location>
        <begin position="486"/>
        <end position="507"/>
    </location>
</feature>
<evidence type="ECO:0000256" key="4">
    <source>
        <dbReference type="ARBA" id="ARBA00022970"/>
    </source>
</evidence>
<dbReference type="Proteomes" id="UP000594261">
    <property type="component" value="Chromosome 2"/>
</dbReference>
<evidence type="ECO:0000256" key="5">
    <source>
        <dbReference type="ARBA" id="ARBA00022989"/>
    </source>
</evidence>
<dbReference type="EnsemblPlants" id="QL02p058564:mrna">
    <property type="protein sequence ID" value="QL02p058564:mrna"/>
    <property type="gene ID" value="QL02p058564"/>
</dbReference>
<feature type="transmembrane region" description="Helical" evidence="7">
    <location>
        <begin position="245"/>
        <end position="265"/>
    </location>
</feature>